<keyword evidence="1" id="KW-0328">Glycosyltransferase</keyword>
<evidence type="ECO:0000313" key="1">
    <source>
        <dbReference type="EMBL" id="MDY3560782.1"/>
    </source>
</evidence>
<protein>
    <submittedName>
        <fullName evidence="1">Glycosyltransferase</fullName>
        <ecNumber evidence="1">2.4.-.-</ecNumber>
    </submittedName>
</protein>
<accession>A0ABU5EZP7</accession>
<dbReference type="PANTHER" id="PTHR12526:SF600">
    <property type="entry name" value="GLYCOSYL TRANSFERASE GROUP 1"/>
    <property type="match status" value="1"/>
</dbReference>
<keyword evidence="2" id="KW-1185">Reference proteome</keyword>
<evidence type="ECO:0000313" key="2">
    <source>
        <dbReference type="Proteomes" id="UP001272242"/>
    </source>
</evidence>
<comment type="caution">
    <text evidence="1">The sequence shown here is derived from an EMBL/GenBank/DDBJ whole genome shotgun (WGS) entry which is preliminary data.</text>
</comment>
<dbReference type="GO" id="GO:0016757">
    <property type="term" value="F:glycosyltransferase activity"/>
    <property type="evidence" value="ECO:0007669"/>
    <property type="project" value="UniProtKB-KW"/>
</dbReference>
<dbReference type="Gene3D" id="3.40.50.2000">
    <property type="entry name" value="Glycogen Phosphorylase B"/>
    <property type="match status" value="1"/>
</dbReference>
<dbReference type="EMBL" id="JAXBLV010000183">
    <property type="protein sequence ID" value="MDY3560782.1"/>
    <property type="molecule type" value="Genomic_DNA"/>
</dbReference>
<name>A0ABU5EZP7_9BACT</name>
<dbReference type="Pfam" id="PF13692">
    <property type="entry name" value="Glyco_trans_1_4"/>
    <property type="match status" value="1"/>
</dbReference>
<reference evidence="2" key="1">
    <citation type="journal article" date="2023" name="Mar. Drugs">
        <title>Gemmata algarum, a Novel Planctomycete Isolated from an Algal Mat, Displays Antimicrobial Activity.</title>
        <authorList>
            <person name="Kumar G."/>
            <person name="Kallscheuer N."/>
            <person name="Kashif M."/>
            <person name="Ahamad S."/>
            <person name="Jagadeeshwari U."/>
            <person name="Pannikurungottu S."/>
            <person name="Haufschild T."/>
            <person name="Kabuu M."/>
            <person name="Sasikala C."/>
            <person name="Jogler C."/>
            <person name="Ramana C."/>
        </authorList>
    </citation>
    <scope>NUCLEOTIDE SEQUENCE [LARGE SCALE GENOMIC DNA]</scope>
    <source>
        <strain evidence="2">JC673</strain>
    </source>
</reference>
<dbReference type="EC" id="2.4.-.-" evidence="1"/>
<proteinExistence type="predicted"/>
<dbReference type="SUPFAM" id="SSF53756">
    <property type="entry name" value="UDP-Glycosyltransferase/glycogen phosphorylase"/>
    <property type="match status" value="1"/>
</dbReference>
<dbReference type="RefSeq" id="WP_320687308.1">
    <property type="nucleotide sequence ID" value="NZ_JAXBLV010000183.1"/>
</dbReference>
<dbReference type="Proteomes" id="UP001272242">
    <property type="component" value="Unassembled WGS sequence"/>
</dbReference>
<sequence length="466" mass="51381">MSATGTAEIADPCAEPAGTAEPFPVEFLGWLPVFKRFGNCGTHPQFAHTHTPPDGYAFRMSALGVSDGMPPGLVARLGRAFVALGLSMWVLAETARKHGPLRTLATLFALAKLVLALVRQTGRVLSSLRFAHSRNFQSQVMTPRTQLAFLTSVPYTYGQNPWVIEIEDPTTLFFPFVQNGHTAALDVRALPCFGAVKALLEAESCRGIVTHMRSTAELLPVLFGSETIARKVTYAPLGAAVPERLQAHADEGEDAPINLLFTNSWHQLGAGFFYRGGIDVLEAFDVLRRRYPQLRLTVRSALPKLDERHYRMVESGWVRVIDRFMPADELARLQTESHIFLLPAARIHIVSVLQAMSYGQAVVVSDGWGMSEYVEHGVTGLVVPGRAGKVSWADVEAGVLREDYRPMFAPDQRVIDGLIESVSLLVEQRAVRRRLGAAARDAVATRFTPERWNAGLKAAFNKARRR</sequence>
<gene>
    <name evidence="1" type="ORF">R5W23_002028</name>
</gene>
<dbReference type="PANTHER" id="PTHR12526">
    <property type="entry name" value="GLYCOSYLTRANSFERASE"/>
    <property type="match status" value="1"/>
</dbReference>
<organism evidence="1 2">
    <name type="scientific">Gemmata algarum</name>
    <dbReference type="NCBI Taxonomy" id="2975278"/>
    <lineage>
        <taxon>Bacteria</taxon>
        <taxon>Pseudomonadati</taxon>
        <taxon>Planctomycetota</taxon>
        <taxon>Planctomycetia</taxon>
        <taxon>Gemmatales</taxon>
        <taxon>Gemmataceae</taxon>
        <taxon>Gemmata</taxon>
    </lineage>
</organism>
<keyword evidence="1" id="KW-0808">Transferase</keyword>